<feature type="region of interest" description="Disordered" evidence="1">
    <location>
        <begin position="82"/>
        <end position="127"/>
    </location>
</feature>
<comment type="caution">
    <text evidence="2">The sequence shown here is derived from an EMBL/GenBank/DDBJ whole genome shotgun (WGS) entry which is preliminary data.</text>
</comment>
<dbReference type="AlphaFoldDB" id="A0A9P4YHY2"/>
<sequence length="127" mass="14308">MSTLNLVKFYFLNRPGNVQTIRQHIALAYQTAQDRSIYPTAVLSRSGIHPTTTIDGKYQKDPKGDHLTICFKDRDMMVKGTHTASHGYVDSRSDSHIREATHTPEKPDSPFSHEVDEPPGLPKNSFN</sequence>
<evidence type="ECO:0000313" key="2">
    <source>
        <dbReference type="EMBL" id="KAF3895440.1"/>
    </source>
</evidence>
<name>A0A9P4YHY2_9EURO</name>
<evidence type="ECO:0000256" key="1">
    <source>
        <dbReference type="SAM" id="MobiDB-lite"/>
    </source>
</evidence>
<reference evidence="2" key="1">
    <citation type="submission" date="2020-03" db="EMBL/GenBank/DDBJ databases">
        <title>Whole Genome Sequence of Trichophyton interdigitale from India.</title>
        <authorList>
            <person name="Kumar P."/>
        </authorList>
    </citation>
    <scope>NUCLEOTIDE SEQUENCE</scope>
    <source>
        <strain evidence="2">UCMS-IGIB-CI14</strain>
    </source>
</reference>
<proteinExistence type="predicted"/>
<accession>A0A9P4YHY2</accession>
<organism evidence="2 3">
    <name type="scientific">Trichophyton interdigitale</name>
    <dbReference type="NCBI Taxonomy" id="101480"/>
    <lineage>
        <taxon>Eukaryota</taxon>
        <taxon>Fungi</taxon>
        <taxon>Dikarya</taxon>
        <taxon>Ascomycota</taxon>
        <taxon>Pezizomycotina</taxon>
        <taxon>Eurotiomycetes</taxon>
        <taxon>Eurotiomycetidae</taxon>
        <taxon>Onygenales</taxon>
        <taxon>Arthrodermataceae</taxon>
        <taxon>Trichophyton</taxon>
    </lineage>
</organism>
<evidence type="ECO:0000313" key="3">
    <source>
        <dbReference type="Proteomes" id="UP000749309"/>
    </source>
</evidence>
<gene>
    <name evidence="2" type="ORF">GY632_3266</name>
</gene>
<feature type="compositionally biased region" description="Basic and acidic residues" evidence="1">
    <location>
        <begin position="89"/>
        <end position="116"/>
    </location>
</feature>
<protein>
    <submittedName>
        <fullName evidence="2">Uncharacterized protein</fullName>
    </submittedName>
</protein>
<dbReference type="Proteomes" id="UP000749309">
    <property type="component" value="Unassembled WGS sequence"/>
</dbReference>
<dbReference type="EMBL" id="JAAQVJ010000091">
    <property type="protein sequence ID" value="KAF3895440.1"/>
    <property type="molecule type" value="Genomic_DNA"/>
</dbReference>